<reference evidence="8 9" key="1">
    <citation type="submission" date="2024-04" db="EMBL/GenBank/DDBJ databases">
        <authorList>
            <consortium name="Genoscope - CEA"/>
            <person name="William W."/>
        </authorList>
    </citation>
    <scope>NUCLEOTIDE SEQUENCE [LARGE SCALE GENOMIC DNA]</scope>
</reference>
<feature type="signal peptide" evidence="6">
    <location>
        <begin position="1"/>
        <end position="22"/>
    </location>
</feature>
<dbReference type="GO" id="GO:0005576">
    <property type="term" value="C:extracellular region"/>
    <property type="evidence" value="ECO:0007669"/>
    <property type="project" value="UniProtKB-SubCell"/>
</dbReference>
<dbReference type="SMART" id="SM00327">
    <property type="entry name" value="VWA"/>
    <property type="match status" value="2"/>
</dbReference>
<dbReference type="InterPro" id="IPR002035">
    <property type="entry name" value="VWF_A"/>
</dbReference>
<dbReference type="CDD" id="cd01450">
    <property type="entry name" value="vWFA_subfamily_ECM"/>
    <property type="match status" value="1"/>
</dbReference>
<dbReference type="EMBL" id="CAXITT010000143">
    <property type="protein sequence ID" value="CAL1533465.1"/>
    <property type="molecule type" value="Genomic_DNA"/>
</dbReference>
<evidence type="ECO:0000256" key="3">
    <source>
        <dbReference type="ARBA" id="ARBA00022729"/>
    </source>
</evidence>
<dbReference type="PANTHER" id="PTHR24020:SF84">
    <property type="entry name" value="VWFA DOMAIN-CONTAINING PROTEIN"/>
    <property type="match status" value="1"/>
</dbReference>
<name>A0AAV2HMR5_LYMST</name>
<proteinExistence type="predicted"/>
<dbReference type="PANTHER" id="PTHR24020">
    <property type="entry name" value="COLLAGEN ALPHA"/>
    <property type="match status" value="1"/>
</dbReference>
<dbReference type="Gene3D" id="3.40.50.410">
    <property type="entry name" value="von Willebrand factor, type A domain"/>
    <property type="match status" value="2"/>
</dbReference>
<dbReference type="Pfam" id="PF00092">
    <property type="entry name" value="VWA"/>
    <property type="match status" value="2"/>
</dbReference>
<evidence type="ECO:0000259" key="7">
    <source>
        <dbReference type="PROSITE" id="PS50234"/>
    </source>
</evidence>
<keyword evidence="3 6" id="KW-0732">Signal</keyword>
<dbReference type="FunFam" id="3.40.50.410:FF:000004">
    <property type="entry name" value="collagen alpha-6(VI) chain"/>
    <property type="match status" value="1"/>
</dbReference>
<evidence type="ECO:0000256" key="4">
    <source>
        <dbReference type="ARBA" id="ARBA00022737"/>
    </source>
</evidence>
<comment type="subcellular location">
    <subcellularLocation>
        <location evidence="1">Secreted</location>
    </subcellularLocation>
</comment>
<organism evidence="8 9">
    <name type="scientific">Lymnaea stagnalis</name>
    <name type="common">Great pond snail</name>
    <name type="synonym">Helix stagnalis</name>
    <dbReference type="NCBI Taxonomy" id="6523"/>
    <lineage>
        <taxon>Eukaryota</taxon>
        <taxon>Metazoa</taxon>
        <taxon>Spiralia</taxon>
        <taxon>Lophotrochozoa</taxon>
        <taxon>Mollusca</taxon>
        <taxon>Gastropoda</taxon>
        <taxon>Heterobranchia</taxon>
        <taxon>Euthyneura</taxon>
        <taxon>Panpulmonata</taxon>
        <taxon>Hygrophila</taxon>
        <taxon>Lymnaeoidea</taxon>
        <taxon>Lymnaeidae</taxon>
        <taxon>Lymnaea</taxon>
    </lineage>
</organism>
<keyword evidence="4" id="KW-0677">Repeat</keyword>
<keyword evidence="2" id="KW-0964">Secreted</keyword>
<dbReference type="AlphaFoldDB" id="A0AAV2HMR5"/>
<dbReference type="Proteomes" id="UP001497497">
    <property type="component" value="Unassembled WGS sequence"/>
</dbReference>
<evidence type="ECO:0000313" key="8">
    <source>
        <dbReference type="EMBL" id="CAL1533465.1"/>
    </source>
</evidence>
<protein>
    <recommendedName>
        <fullName evidence="7">VWFA domain-containing protein</fullName>
    </recommendedName>
</protein>
<dbReference type="PRINTS" id="PR00453">
    <property type="entry name" value="VWFADOMAIN"/>
</dbReference>
<evidence type="ECO:0000256" key="2">
    <source>
        <dbReference type="ARBA" id="ARBA00022525"/>
    </source>
</evidence>
<keyword evidence="5" id="KW-0325">Glycoprotein</keyword>
<feature type="domain" description="VWFA" evidence="7">
    <location>
        <begin position="30"/>
        <end position="207"/>
    </location>
</feature>
<accession>A0AAV2HMR5</accession>
<evidence type="ECO:0000313" key="9">
    <source>
        <dbReference type="Proteomes" id="UP001497497"/>
    </source>
</evidence>
<comment type="caution">
    <text evidence="8">The sequence shown here is derived from an EMBL/GenBank/DDBJ whole genome shotgun (WGS) entry which is preliminary data.</text>
</comment>
<feature type="chain" id="PRO_5043516949" description="VWFA domain-containing protein" evidence="6">
    <location>
        <begin position="23"/>
        <end position="378"/>
    </location>
</feature>
<feature type="non-terminal residue" evidence="8">
    <location>
        <position position="378"/>
    </location>
</feature>
<evidence type="ECO:0000256" key="5">
    <source>
        <dbReference type="ARBA" id="ARBA00023180"/>
    </source>
</evidence>
<dbReference type="InterPro" id="IPR036465">
    <property type="entry name" value="vWFA_dom_sf"/>
</dbReference>
<evidence type="ECO:0000256" key="1">
    <source>
        <dbReference type="ARBA" id="ARBA00004613"/>
    </source>
</evidence>
<gene>
    <name evidence="8" type="ORF">GSLYS_00007426001</name>
</gene>
<dbReference type="PROSITE" id="PS50234">
    <property type="entry name" value="VWFA"/>
    <property type="match status" value="2"/>
</dbReference>
<evidence type="ECO:0000256" key="6">
    <source>
        <dbReference type="SAM" id="SignalP"/>
    </source>
</evidence>
<sequence>MSNTLRIVSLMLLAFTIQSVSTQTCKKTADVVLAVDISFSITTGNFHDYVLPFLQSVVAEFDIGPNESQVQVGAVTFSDKVRLAFRLSDHRDEDSLLRAVGDIYYAGGETYTDAALKYVRDNMFTWANGGRDDAERIVIVLTDGRSFSRPRTVAQAEACRHQGIVLFAVGVGSADVRELEEIGNAPADEHVFYVTDFNALDSIRASLTDNACGGDKSDPVLNDDRSSFTPCQGSAADVIFVIDQSSSIGARRFYADVIPFLQSVISDLDIGPDDTQVHVGAVLFGTTATAPFFLGDHRFKDDLLRAVSDIRYAGGGTNLHQALKLVNDAMFRLENGARTDASKIVVLLTDGRANNRVQAVQQARAARENGVQIFALGV</sequence>
<keyword evidence="9" id="KW-1185">Reference proteome</keyword>
<feature type="domain" description="VWFA" evidence="7">
    <location>
        <begin position="237"/>
        <end position="378"/>
    </location>
</feature>
<dbReference type="SUPFAM" id="SSF53300">
    <property type="entry name" value="vWA-like"/>
    <property type="match status" value="2"/>
</dbReference>
<dbReference type="InterPro" id="IPR050525">
    <property type="entry name" value="ECM_Assembly_Org"/>
</dbReference>